<feature type="compositionally biased region" description="Basic and acidic residues" evidence="1">
    <location>
        <begin position="85"/>
        <end position="99"/>
    </location>
</feature>
<dbReference type="AlphaFoldDB" id="A0AAI9U413"/>
<evidence type="ECO:0000256" key="1">
    <source>
        <dbReference type="SAM" id="MobiDB-lite"/>
    </source>
</evidence>
<sequence length="99" mass="10824">MRGKAEIESSCSKFAGRQILAGQCRVTRAGETLGPLSERVETCGRRGLADPEAETCEWRSAQKLGGDGRLSGDDTTLPYGGQCKNMHERLEAHSQERSR</sequence>
<protein>
    <submittedName>
        <fullName evidence="2">Uncharacterized protein</fullName>
    </submittedName>
</protein>
<accession>A0AAI9U413</accession>
<proteinExistence type="predicted"/>
<name>A0AAI9U413_9PEZI</name>
<organism evidence="2 3">
    <name type="scientific">Colletotrichum cuscutae</name>
    <dbReference type="NCBI Taxonomy" id="1209917"/>
    <lineage>
        <taxon>Eukaryota</taxon>
        <taxon>Fungi</taxon>
        <taxon>Dikarya</taxon>
        <taxon>Ascomycota</taxon>
        <taxon>Pezizomycotina</taxon>
        <taxon>Sordariomycetes</taxon>
        <taxon>Hypocreomycetidae</taxon>
        <taxon>Glomerellales</taxon>
        <taxon>Glomerellaceae</taxon>
        <taxon>Colletotrichum</taxon>
        <taxon>Colletotrichum acutatum species complex</taxon>
    </lineage>
</organism>
<gene>
    <name evidence="2" type="ORF">CCUS01_11080</name>
</gene>
<evidence type="ECO:0000313" key="2">
    <source>
        <dbReference type="EMBL" id="KAK1451293.1"/>
    </source>
</evidence>
<dbReference type="EMBL" id="MPDP01000299">
    <property type="protein sequence ID" value="KAK1451293.1"/>
    <property type="molecule type" value="Genomic_DNA"/>
</dbReference>
<keyword evidence="3" id="KW-1185">Reference proteome</keyword>
<reference evidence="2" key="1">
    <citation type="submission" date="2016-11" db="EMBL/GenBank/DDBJ databases">
        <title>The genome sequence of Colletotrichum cuscutae.</title>
        <authorList>
            <person name="Baroncelli R."/>
        </authorList>
    </citation>
    <scope>NUCLEOTIDE SEQUENCE</scope>
    <source>
        <strain evidence="2">IMI 304802</strain>
    </source>
</reference>
<evidence type="ECO:0000313" key="3">
    <source>
        <dbReference type="Proteomes" id="UP001239213"/>
    </source>
</evidence>
<feature type="region of interest" description="Disordered" evidence="1">
    <location>
        <begin position="61"/>
        <end position="99"/>
    </location>
</feature>
<comment type="caution">
    <text evidence="2">The sequence shown here is derived from an EMBL/GenBank/DDBJ whole genome shotgun (WGS) entry which is preliminary data.</text>
</comment>
<dbReference type="Proteomes" id="UP001239213">
    <property type="component" value="Unassembled WGS sequence"/>
</dbReference>